<sequence>MRAVKSIFQAPSSNLSISGKALVACWIWDFTVLTSAAVLVMLSRGSRMSDFSPADFRACRRLLSDLGLFCGYLFLFDPVEVFILFCH</sequence>
<comment type="caution">
    <text evidence="1">The sequence shown here is derived from an EMBL/GenBank/DDBJ whole genome shotgun (WGS) entry which is preliminary data.</text>
</comment>
<dbReference type="AlphaFoldDB" id="A0A3N6S677"/>
<dbReference type="Proteomes" id="UP000712281">
    <property type="component" value="Unassembled WGS sequence"/>
</dbReference>
<dbReference type="OrthoDB" id="10514626at2759"/>
<evidence type="ECO:0000313" key="2">
    <source>
        <dbReference type="Proteomes" id="UP000712281"/>
    </source>
</evidence>
<evidence type="ECO:0000313" key="1">
    <source>
        <dbReference type="EMBL" id="KAF2541991.1"/>
    </source>
</evidence>
<organism evidence="1 2">
    <name type="scientific">Brassica cretica</name>
    <name type="common">Mustard</name>
    <dbReference type="NCBI Taxonomy" id="69181"/>
    <lineage>
        <taxon>Eukaryota</taxon>
        <taxon>Viridiplantae</taxon>
        <taxon>Streptophyta</taxon>
        <taxon>Embryophyta</taxon>
        <taxon>Tracheophyta</taxon>
        <taxon>Spermatophyta</taxon>
        <taxon>Magnoliopsida</taxon>
        <taxon>eudicotyledons</taxon>
        <taxon>Gunneridae</taxon>
        <taxon>Pentapetalae</taxon>
        <taxon>rosids</taxon>
        <taxon>malvids</taxon>
        <taxon>Brassicales</taxon>
        <taxon>Brassicaceae</taxon>
        <taxon>Brassiceae</taxon>
        <taxon>Brassica</taxon>
    </lineage>
</organism>
<gene>
    <name evidence="1" type="ORF">F2Q68_00032611</name>
</gene>
<protein>
    <submittedName>
        <fullName evidence="1">Uncharacterized protein</fullName>
    </submittedName>
</protein>
<proteinExistence type="predicted"/>
<reference evidence="1" key="1">
    <citation type="submission" date="2019-12" db="EMBL/GenBank/DDBJ databases">
        <title>Genome sequencing and annotation of Brassica cretica.</title>
        <authorList>
            <person name="Studholme D.J."/>
            <person name="Sarris P.F."/>
        </authorList>
    </citation>
    <scope>NUCLEOTIDE SEQUENCE</scope>
    <source>
        <strain evidence="1">PFS-001/15</strain>
        <tissue evidence="1">Leaf</tissue>
    </source>
</reference>
<name>A0A3N6S677_BRACR</name>
<dbReference type="EMBL" id="QGKW02002005">
    <property type="protein sequence ID" value="KAF2541991.1"/>
    <property type="molecule type" value="Genomic_DNA"/>
</dbReference>
<accession>A0A3N6S677</accession>